<dbReference type="AlphaFoldDB" id="G6YD66"/>
<protein>
    <recommendedName>
        <fullName evidence="3">DUF3606 domain-containing protein</fullName>
    </recommendedName>
</protein>
<dbReference type="PATRIC" id="fig|1082933.3.peg.3815"/>
<dbReference type="Pfam" id="PF12244">
    <property type="entry name" value="DUF3606"/>
    <property type="match status" value="1"/>
</dbReference>
<keyword evidence="2" id="KW-1185">Reference proteome</keyword>
<organism evidence="1 2">
    <name type="scientific">Mesorhizobium amorphae CCNWGS0123</name>
    <dbReference type="NCBI Taxonomy" id="1082933"/>
    <lineage>
        <taxon>Bacteria</taxon>
        <taxon>Pseudomonadati</taxon>
        <taxon>Pseudomonadota</taxon>
        <taxon>Alphaproteobacteria</taxon>
        <taxon>Hyphomicrobiales</taxon>
        <taxon>Phyllobacteriaceae</taxon>
        <taxon>Mesorhizobium</taxon>
    </lineage>
</organism>
<dbReference type="InterPro" id="IPR022037">
    <property type="entry name" value="DUF3606"/>
</dbReference>
<name>G6YD66_9HYPH</name>
<reference evidence="1 2" key="1">
    <citation type="journal article" date="2012" name="J. Bacteriol.">
        <title>Draft Genome Sequence of Plant Growth-Promoting Rhizobium Mesorhizobium amorphae, Isolated from Zinc-Lead Mine Tailings.</title>
        <authorList>
            <person name="Hao X."/>
            <person name="Lin Y."/>
            <person name="Johnstone L."/>
            <person name="Baltrus D.A."/>
            <person name="Miller S.J."/>
            <person name="Wei G."/>
            <person name="Rensing C."/>
        </authorList>
    </citation>
    <scope>NUCLEOTIDE SEQUENCE [LARGE SCALE GENOMIC DNA]</scope>
    <source>
        <strain evidence="1 2">CCNWGS0123</strain>
    </source>
</reference>
<dbReference type="RefSeq" id="WP_006203503.1">
    <property type="nucleotide sequence ID" value="NZ_AGSN01000129.1"/>
</dbReference>
<gene>
    <name evidence="1" type="ORF">MEA186_19515</name>
</gene>
<dbReference type="OrthoDB" id="8238029at2"/>
<dbReference type="EMBL" id="AGSN01000129">
    <property type="protein sequence ID" value="EHH10306.1"/>
    <property type="molecule type" value="Genomic_DNA"/>
</dbReference>
<evidence type="ECO:0008006" key="3">
    <source>
        <dbReference type="Google" id="ProtNLM"/>
    </source>
</evidence>
<dbReference type="Proteomes" id="UP000002949">
    <property type="component" value="Unassembled WGS sequence"/>
</dbReference>
<sequence>MTDDKIKSDFRERDRVSSDEGYEVAYFARKFQLTIPEVRELIKRHGNDRPTLEREAKAIASR</sequence>
<accession>G6YD66</accession>
<evidence type="ECO:0000313" key="1">
    <source>
        <dbReference type="EMBL" id="EHH10306.1"/>
    </source>
</evidence>
<evidence type="ECO:0000313" key="2">
    <source>
        <dbReference type="Proteomes" id="UP000002949"/>
    </source>
</evidence>
<dbReference type="KEGG" id="mamo:A6B35_03690"/>
<dbReference type="eggNOG" id="ENOG5033DIB">
    <property type="taxonomic scope" value="Bacteria"/>
</dbReference>
<proteinExistence type="predicted"/>